<accession>A0AAX2DFJ0</accession>
<keyword evidence="3" id="KW-1185">Reference proteome</keyword>
<protein>
    <submittedName>
        <fullName evidence="2">Uncharacterized protein</fullName>
    </submittedName>
</protein>
<evidence type="ECO:0000313" key="3">
    <source>
        <dbReference type="Proteomes" id="UP000183772"/>
    </source>
</evidence>
<evidence type="ECO:0000256" key="1">
    <source>
        <dbReference type="SAM" id="MobiDB-lite"/>
    </source>
</evidence>
<reference evidence="2 3" key="1">
    <citation type="submission" date="2016-10" db="EMBL/GenBank/DDBJ databases">
        <authorList>
            <person name="Varghese N."/>
            <person name="Submissions S."/>
        </authorList>
    </citation>
    <scope>NUCLEOTIDE SEQUENCE [LARGE SCALE GENOMIC DNA]</scope>
    <source>
        <strain evidence="2 3">DSM 16733</strain>
    </source>
</reference>
<feature type="compositionally biased region" description="Basic and acidic residues" evidence="1">
    <location>
        <begin position="1"/>
        <end position="12"/>
    </location>
</feature>
<organism evidence="2 3">
    <name type="scientific">Pseudomonas mediterranea</name>
    <dbReference type="NCBI Taxonomy" id="183795"/>
    <lineage>
        <taxon>Bacteria</taxon>
        <taxon>Pseudomonadati</taxon>
        <taxon>Pseudomonadota</taxon>
        <taxon>Gammaproteobacteria</taxon>
        <taxon>Pseudomonadales</taxon>
        <taxon>Pseudomonadaceae</taxon>
        <taxon>Pseudomonas</taxon>
    </lineage>
</organism>
<proteinExistence type="predicted"/>
<name>A0AAX2DFJ0_9PSED</name>
<feature type="region of interest" description="Disordered" evidence="1">
    <location>
        <begin position="1"/>
        <end position="30"/>
    </location>
</feature>
<dbReference type="AlphaFoldDB" id="A0AAX2DFJ0"/>
<gene>
    <name evidence="2" type="ORF">SAMN05216476_4105</name>
</gene>
<evidence type="ECO:0000313" key="2">
    <source>
        <dbReference type="EMBL" id="SDU66364.1"/>
    </source>
</evidence>
<dbReference type="EMBL" id="LT629790">
    <property type="protein sequence ID" value="SDU66364.1"/>
    <property type="molecule type" value="Genomic_DNA"/>
</dbReference>
<dbReference type="Proteomes" id="UP000183772">
    <property type="component" value="Chromosome I"/>
</dbReference>
<sequence>MGRRNVDMKTRYDNGVASGADYNEKRLITS</sequence>